<dbReference type="InterPro" id="IPR022085">
    <property type="entry name" value="OpdG"/>
</dbReference>
<accession>A0A9N8JNH3</accession>
<dbReference type="AlphaFoldDB" id="A0A9N8JNH3"/>
<dbReference type="PANTHER" id="PTHR38797">
    <property type="entry name" value="NUCLEAR PORE COMPLEX PROTEIN NUP85-RELATED"/>
    <property type="match status" value="1"/>
</dbReference>
<reference evidence="1" key="1">
    <citation type="submission" date="2020-06" db="EMBL/GenBank/DDBJ databases">
        <authorList>
            <person name="Onetto C."/>
        </authorList>
    </citation>
    <scope>NUCLEOTIDE SEQUENCE</scope>
</reference>
<feature type="non-terminal residue" evidence="1">
    <location>
        <position position="303"/>
    </location>
</feature>
<sequence length="303" mass="33765">PTSLMDEYFQAGYTYQNQSGGDYIPLLDALKDLLEGKIQAGVAAARVASFVFSKRISFPPTIIFITGAAHIVPEKYKLAELIIELSRLPDACNGSQDFVYQQSNDGQFAARPGEVFTINGQKIWADLPLLTSISVIPFTKGPMAYISDGLAEHLAEQRWLNLNTFAAYLICDSDRSGHSFDYLFHYAFQTLTQALEYDPSAVDGAEALLHLSSACRWVLIAGEKLVKRTVVAPWYAGTGPTWLAQDGTDLIDESRWAAWANRLDELVHSNMIAEEVKTLTRESANKIRKTYLHSTRQVLHKVE</sequence>
<gene>
    <name evidence="1" type="ORF">AWRI4233_LOCUS2986</name>
</gene>
<dbReference type="Pfam" id="PF12311">
    <property type="entry name" value="DUF3632"/>
    <property type="match status" value="1"/>
</dbReference>
<dbReference type="OrthoDB" id="3350591at2759"/>
<proteinExistence type="predicted"/>
<dbReference type="Proteomes" id="UP000714618">
    <property type="component" value="Unassembled WGS sequence"/>
</dbReference>
<protein>
    <submittedName>
        <fullName evidence="1">Uncharacterized protein</fullName>
    </submittedName>
</protein>
<evidence type="ECO:0000313" key="2">
    <source>
        <dbReference type="Proteomes" id="UP000714618"/>
    </source>
</evidence>
<keyword evidence="2" id="KW-1185">Reference proteome</keyword>
<dbReference type="InterPro" id="IPR053204">
    <property type="entry name" value="Oxopyrrolidines_Biosynth-assoc"/>
</dbReference>
<evidence type="ECO:0000313" key="1">
    <source>
        <dbReference type="EMBL" id="CAD0091013.1"/>
    </source>
</evidence>
<name>A0A9N8JNH3_9PEZI</name>
<dbReference type="PANTHER" id="PTHR38797:SF4">
    <property type="entry name" value="NUCLEAR PORE COMPLEX PROTEIN NUP85"/>
    <property type="match status" value="1"/>
</dbReference>
<dbReference type="EMBL" id="CAIJEO010000004">
    <property type="protein sequence ID" value="CAD0091013.1"/>
    <property type="molecule type" value="Genomic_DNA"/>
</dbReference>
<organism evidence="1 2">
    <name type="scientific">Aureobasidium mustum</name>
    <dbReference type="NCBI Taxonomy" id="2773714"/>
    <lineage>
        <taxon>Eukaryota</taxon>
        <taxon>Fungi</taxon>
        <taxon>Dikarya</taxon>
        <taxon>Ascomycota</taxon>
        <taxon>Pezizomycotina</taxon>
        <taxon>Dothideomycetes</taxon>
        <taxon>Dothideomycetidae</taxon>
        <taxon>Dothideales</taxon>
        <taxon>Saccotheciaceae</taxon>
        <taxon>Aureobasidium</taxon>
    </lineage>
</organism>
<comment type="caution">
    <text evidence="1">The sequence shown here is derived from an EMBL/GenBank/DDBJ whole genome shotgun (WGS) entry which is preliminary data.</text>
</comment>